<dbReference type="EMBL" id="LR593887">
    <property type="protein sequence ID" value="VTS08804.1"/>
    <property type="molecule type" value="Genomic_DNA"/>
</dbReference>
<dbReference type="Proteomes" id="UP000464378">
    <property type="component" value="Chromosome"/>
</dbReference>
<organism evidence="2">
    <name type="scientific">Tuwongella immobilis</name>
    <dbReference type="NCBI Taxonomy" id="692036"/>
    <lineage>
        <taxon>Bacteria</taxon>
        <taxon>Pseudomonadati</taxon>
        <taxon>Planctomycetota</taxon>
        <taxon>Planctomycetia</taxon>
        <taxon>Gemmatales</taxon>
        <taxon>Gemmataceae</taxon>
        <taxon>Tuwongella</taxon>
    </lineage>
</organism>
<gene>
    <name evidence="2" type="ORF">GMBLW1_34690</name>
</gene>
<keyword evidence="1" id="KW-0812">Transmembrane</keyword>
<keyword evidence="1" id="KW-1133">Transmembrane helix</keyword>
<evidence type="ECO:0000313" key="3">
    <source>
        <dbReference type="Proteomes" id="UP000464378"/>
    </source>
</evidence>
<evidence type="ECO:0000313" key="2">
    <source>
        <dbReference type="EMBL" id="VIP05724.1"/>
    </source>
</evidence>
<dbReference type="AlphaFoldDB" id="A0A6C2YW92"/>
<name>A0A6C2YW92_9BACT</name>
<dbReference type="EMBL" id="LR586016">
    <property type="protein sequence ID" value="VIP05724.1"/>
    <property type="molecule type" value="Genomic_DNA"/>
</dbReference>
<accession>A0A6C2YW92</accession>
<dbReference type="InParanoid" id="A0A6C2YW92"/>
<keyword evidence="3" id="KW-1185">Reference proteome</keyword>
<reference evidence="2" key="1">
    <citation type="submission" date="2019-04" db="EMBL/GenBank/DDBJ databases">
        <authorList>
            <consortium name="Science for Life Laboratories"/>
        </authorList>
    </citation>
    <scope>NUCLEOTIDE SEQUENCE</scope>
    <source>
        <strain evidence="2">MBLW1</strain>
    </source>
</reference>
<evidence type="ECO:0000256" key="1">
    <source>
        <dbReference type="SAM" id="Phobius"/>
    </source>
</evidence>
<protein>
    <submittedName>
        <fullName evidence="2">Uncharacterized protein</fullName>
    </submittedName>
</protein>
<keyword evidence="1" id="KW-0472">Membrane</keyword>
<feature type="transmembrane region" description="Helical" evidence="1">
    <location>
        <begin position="15"/>
        <end position="36"/>
    </location>
</feature>
<proteinExistence type="predicted"/>
<feature type="transmembrane region" description="Helical" evidence="1">
    <location>
        <begin position="48"/>
        <end position="69"/>
    </location>
</feature>
<dbReference type="RefSeq" id="WP_162660907.1">
    <property type="nucleotide sequence ID" value="NZ_LR593887.1"/>
</dbReference>
<dbReference type="KEGG" id="tim:GMBLW1_34690"/>
<sequence length="89" mass="9817">MTVHIVVNENGQPKIVWSGAALFFLGIWAVCGGIPALGYGMAFRDWKLAGMALLAGLFIGCITFPMLLIQQYRTPVDQLPKRERPARGR</sequence>